<feature type="region of interest" description="Disordered" evidence="6">
    <location>
        <begin position="1"/>
        <end position="21"/>
    </location>
</feature>
<evidence type="ECO:0000256" key="5">
    <source>
        <dbReference type="PROSITE-ProRule" id="PRU00169"/>
    </source>
</evidence>
<dbReference type="CDD" id="cd06170">
    <property type="entry name" value="LuxR_C_like"/>
    <property type="match status" value="1"/>
</dbReference>
<dbReference type="EMBL" id="JAUSRR010000004">
    <property type="protein sequence ID" value="MDP9923752.1"/>
    <property type="molecule type" value="Genomic_DNA"/>
</dbReference>
<keyword evidence="4" id="KW-0804">Transcription</keyword>
<dbReference type="PROSITE" id="PS00622">
    <property type="entry name" value="HTH_LUXR_1"/>
    <property type="match status" value="1"/>
</dbReference>
<dbReference type="GO" id="GO:0000160">
    <property type="term" value="P:phosphorelay signal transduction system"/>
    <property type="evidence" value="ECO:0007669"/>
    <property type="project" value="InterPro"/>
</dbReference>
<reference evidence="9" key="1">
    <citation type="submission" date="2023-07" db="EMBL/GenBank/DDBJ databases">
        <title>Sorghum-associated microbial communities from plants grown in Nebraska, USA.</title>
        <authorList>
            <person name="Schachtman D."/>
        </authorList>
    </citation>
    <scope>NUCLEOTIDE SEQUENCE</scope>
    <source>
        <strain evidence="9">DS2795</strain>
    </source>
</reference>
<dbReference type="PANTHER" id="PTHR43214">
    <property type="entry name" value="TWO-COMPONENT RESPONSE REGULATOR"/>
    <property type="match status" value="1"/>
</dbReference>
<keyword evidence="2" id="KW-0805">Transcription regulation</keyword>
<dbReference type="InterPro" id="IPR036388">
    <property type="entry name" value="WH-like_DNA-bd_sf"/>
</dbReference>
<evidence type="ECO:0000256" key="3">
    <source>
        <dbReference type="ARBA" id="ARBA00023125"/>
    </source>
</evidence>
<evidence type="ECO:0000256" key="1">
    <source>
        <dbReference type="ARBA" id="ARBA00022553"/>
    </source>
</evidence>
<proteinExistence type="predicted"/>
<dbReference type="SUPFAM" id="SSF52172">
    <property type="entry name" value="CheY-like"/>
    <property type="match status" value="1"/>
</dbReference>
<keyword evidence="1 5" id="KW-0597">Phosphoprotein</keyword>
<comment type="caution">
    <text evidence="9">The sequence shown here is derived from an EMBL/GenBank/DDBJ whole genome shotgun (WGS) entry which is preliminary data.</text>
</comment>
<keyword evidence="3 9" id="KW-0238">DNA-binding</keyword>
<dbReference type="InterPro" id="IPR058245">
    <property type="entry name" value="NreC/VraR/RcsB-like_REC"/>
</dbReference>
<dbReference type="Gene3D" id="1.10.10.10">
    <property type="entry name" value="Winged helix-like DNA-binding domain superfamily/Winged helix DNA-binding domain"/>
    <property type="match status" value="1"/>
</dbReference>
<dbReference type="InterPro" id="IPR001789">
    <property type="entry name" value="Sig_transdc_resp-reg_receiver"/>
</dbReference>
<dbReference type="InterPro" id="IPR011006">
    <property type="entry name" value="CheY-like_superfamily"/>
</dbReference>
<dbReference type="PANTHER" id="PTHR43214:SF41">
    <property type="entry name" value="NITRATE_NITRITE RESPONSE REGULATOR PROTEIN NARP"/>
    <property type="match status" value="1"/>
</dbReference>
<dbReference type="GO" id="GO:0003677">
    <property type="term" value="F:DNA binding"/>
    <property type="evidence" value="ECO:0007669"/>
    <property type="project" value="UniProtKB-KW"/>
</dbReference>
<dbReference type="Gene3D" id="3.40.50.2300">
    <property type="match status" value="1"/>
</dbReference>
<evidence type="ECO:0000256" key="2">
    <source>
        <dbReference type="ARBA" id="ARBA00023015"/>
    </source>
</evidence>
<dbReference type="InterPro" id="IPR039420">
    <property type="entry name" value="WalR-like"/>
</dbReference>
<sequence length="242" mass="25881">MSAFSPHPDGPAMTPPPSPDLPAPVLIVEDDALMQRRIVGILNQLGYGNDVLVLAATLADARIELARQSFALALVDLGLPDGNGVELIAQMSAPTDAAMSADDGPGILVISAWSTDDLILNALRAGATGYVLKERDDLELLLSIRSVLRGGAPIDPFIARRILDLTQAPPATPGRVGEDVLTARELQILQLVAEGLTNREIAEQIFLSRHTVECHIKNIYRKLTVSSRTRAVFAARSRGLLA</sequence>
<dbReference type="InterPro" id="IPR000792">
    <property type="entry name" value="Tscrpt_reg_LuxR_C"/>
</dbReference>
<evidence type="ECO:0000259" key="8">
    <source>
        <dbReference type="PROSITE" id="PS50110"/>
    </source>
</evidence>
<evidence type="ECO:0000313" key="10">
    <source>
        <dbReference type="Proteomes" id="UP001244295"/>
    </source>
</evidence>
<dbReference type="GO" id="GO:0006355">
    <property type="term" value="P:regulation of DNA-templated transcription"/>
    <property type="evidence" value="ECO:0007669"/>
    <property type="project" value="InterPro"/>
</dbReference>
<organism evidence="9 10">
    <name type="scientific">Variovorax boronicumulans</name>
    <dbReference type="NCBI Taxonomy" id="436515"/>
    <lineage>
        <taxon>Bacteria</taxon>
        <taxon>Pseudomonadati</taxon>
        <taxon>Pseudomonadota</taxon>
        <taxon>Betaproteobacteria</taxon>
        <taxon>Burkholderiales</taxon>
        <taxon>Comamonadaceae</taxon>
        <taxon>Variovorax</taxon>
    </lineage>
</organism>
<protein>
    <submittedName>
        <fullName evidence="9">DNA-binding NarL/FixJ family response regulator</fullName>
    </submittedName>
</protein>
<gene>
    <name evidence="9" type="ORF">J2W25_002775</name>
</gene>
<dbReference type="SMART" id="SM00448">
    <property type="entry name" value="REC"/>
    <property type="match status" value="1"/>
</dbReference>
<dbReference type="AlphaFoldDB" id="A0AAW8DWA0"/>
<evidence type="ECO:0000313" key="9">
    <source>
        <dbReference type="EMBL" id="MDP9923752.1"/>
    </source>
</evidence>
<dbReference type="SMART" id="SM00421">
    <property type="entry name" value="HTH_LUXR"/>
    <property type="match status" value="1"/>
</dbReference>
<name>A0AAW8DWA0_9BURK</name>
<evidence type="ECO:0000256" key="4">
    <source>
        <dbReference type="ARBA" id="ARBA00023163"/>
    </source>
</evidence>
<dbReference type="CDD" id="cd17535">
    <property type="entry name" value="REC_NarL-like"/>
    <property type="match status" value="1"/>
</dbReference>
<evidence type="ECO:0000259" key="7">
    <source>
        <dbReference type="PROSITE" id="PS50043"/>
    </source>
</evidence>
<dbReference type="Pfam" id="PF00072">
    <property type="entry name" value="Response_reg"/>
    <property type="match status" value="1"/>
</dbReference>
<evidence type="ECO:0000256" key="6">
    <source>
        <dbReference type="SAM" id="MobiDB-lite"/>
    </source>
</evidence>
<feature type="domain" description="Response regulatory" evidence="8">
    <location>
        <begin position="24"/>
        <end position="148"/>
    </location>
</feature>
<dbReference type="Pfam" id="PF00196">
    <property type="entry name" value="GerE"/>
    <property type="match status" value="1"/>
</dbReference>
<dbReference type="Proteomes" id="UP001244295">
    <property type="component" value="Unassembled WGS sequence"/>
</dbReference>
<dbReference type="PROSITE" id="PS50043">
    <property type="entry name" value="HTH_LUXR_2"/>
    <property type="match status" value="1"/>
</dbReference>
<feature type="domain" description="HTH luxR-type" evidence="7">
    <location>
        <begin position="174"/>
        <end position="239"/>
    </location>
</feature>
<feature type="modified residue" description="4-aspartylphosphate" evidence="5">
    <location>
        <position position="76"/>
    </location>
</feature>
<accession>A0AAW8DWA0</accession>
<dbReference type="RefSeq" id="WP_253252399.1">
    <property type="nucleotide sequence ID" value="NZ_JAUSRQ010000003.1"/>
</dbReference>
<dbReference type="PROSITE" id="PS50110">
    <property type="entry name" value="RESPONSE_REGULATORY"/>
    <property type="match status" value="1"/>
</dbReference>
<dbReference type="PRINTS" id="PR00038">
    <property type="entry name" value="HTHLUXR"/>
</dbReference>